<reference evidence="1" key="1">
    <citation type="submission" date="2020-05" db="EMBL/GenBank/DDBJ databases">
        <authorList>
            <person name="Chiriac C."/>
            <person name="Salcher M."/>
            <person name="Ghai R."/>
            <person name="Kavagutti S V."/>
        </authorList>
    </citation>
    <scope>NUCLEOTIDE SEQUENCE</scope>
</reference>
<dbReference type="EMBL" id="CAFBOJ010000023">
    <property type="protein sequence ID" value="CAB4973887.1"/>
    <property type="molecule type" value="Genomic_DNA"/>
</dbReference>
<proteinExistence type="predicted"/>
<dbReference type="Gene3D" id="2.40.420.20">
    <property type="match status" value="1"/>
</dbReference>
<evidence type="ECO:0000313" key="1">
    <source>
        <dbReference type="EMBL" id="CAB4973887.1"/>
    </source>
</evidence>
<organism evidence="1">
    <name type="scientific">freshwater metagenome</name>
    <dbReference type="NCBI Taxonomy" id="449393"/>
    <lineage>
        <taxon>unclassified sequences</taxon>
        <taxon>metagenomes</taxon>
        <taxon>ecological metagenomes</taxon>
    </lineage>
</organism>
<gene>
    <name evidence="1" type="ORF">UFOPK3937_00331</name>
</gene>
<sequence length="63" mass="6101">MRTPVTIGLKGDTVTEITSGLNDGDKVELRTTTGSSASSGFPLGGIPGGDAAGIGVAVRVGGQ</sequence>
<protein>
    <submittedName>
        <fullName evidence="1">Unannotated protein</fullName>
    </submittedName>
</protein>
<name>A0A6J7LZV0_9ZZZZ</name>
<dbReference type="AlphaFoldDB" id="A0A6J7LZV0"/>
<accession>A0A6J7LZV0</accession>